<reference evidence="9" key="1">
    <citation type="submission" date="2016-10" db="EMBL/GenBank/DDBJ databases">
        <authorList>
            <person name="Varghese N."/>
            <person name="Submissions S."/>
        </authorList>
    </citation>
    <scope>NUCLEOTIDE SEQUENCE [LARGE SCALE GENOMIC DNA]</scope>
    <source>
        <strain evidence="9">CGMCC 1.6474</strain>
    </source>
</reference>
<organism evidence="8 9">
    <name type="scientific">Methylorubrum salsuginis</name>
    <dbReference type="NCBI Taxonomy" id="414703"/>
    <lineage>
        <taxon>Bacteria</taxon>
        <taxon>Pseudomonadati</taxon>
        <taxon>Pseudomonadota</taxon>
        <taxon>Alphaproteobacteria</taxon>
        <taxon>Hyphomicrobiales</taxon>
        <taxon>Methylobacteriaceae</taxon>
        <taxon>Methylorubrum</taxon>
    </lineage>
</organism>
<keyword evidence="9" id="KW-1185">Reference proteome</keyword>
<evidence type="ECO:0000259" key="6">
    <source>
        <dbReference type="Pfam" id="PF22029"/>
    </source>
</evidence>
<feature type="domain" description="PhyR sigma2" evidence="6">
    <location>
        <begin position="68"/>
        <end position="118"/>
    </location>
</feature>
<dbReference type="GO" id="GO:0016987">
    <property type="term" value="F:sigma factor activity"/>
    <property type="evidence" value="ECO:0007669"/>
    <property type="project" value="UniProtKB-KW"/>
</dbReference>
<dbReference type="Proteomes" id="UP000198804">
    <property type="component" value="Unassembled WGS sequence"/>
</dbReference>
<protein>
    <submittedName>
        <fullName evidence="8">RNA polymerase sigma-70 factor, ECF subfamily</fullName>
    </submittedName>
</protein>
<feature type="compositionally biased region" description="Basic and acidic residues" evidence="5">
    <location>
        <begin position="126"/>
        <end position="140"/>
    </location>
</feature>
<dbReference type="Gene3D" id="1.20.140.160">
    <property type="match status" value="1"/>
</dbReference>
<feature type="region of interest" description="Disordered" evidence="5">
    <location>
        <begin position="126"/>
        <end position="149"/>
    </location>
</feature>
<feature type="domain" description="PhyR sigma4" evidence="7">
    <location>
        <begin position="158"/>
        <end position="204"/>
    </location>
</feature>
<dbReference type="PANTHER" id="PTHR43133">
    <property type="entry name" value="RNA POLYMERASE ECF-TYPE SIGMA FACTO"/>
    <property type="match status" value="1"/>
</dbReference>
<evidence type="ECO:0000256" key="5">
    <source>
        <dbReference type="SAM" id="MobiDB-lite"/>
    </source>
</evidence>
<keyword evidence="4" id="KW-0804">Transcription</keyword>
<dbReference type="PANTHER" id="PTHR43133:SF25">
    <property type="entry name" value="RNA POLYMERASE SIGMA FACTOR RFAY-RELATED"/>
    <property type="match status" value="1"/>
</dbReference>
<proteinExistence type="inferred from homology"/>
<dbReference type="STRING" id="414703.SAMN04488125_11190"/>
<dbReference type="Pfam" id="PF22029">
    <property type="entry name" value="PhyR_sigma2"/>
    <property type="match status" value="1"/>
</dbReference>
<evidence type="ECO:0000256" key="2">
    <source>
        <dbReference type="ARBA" id="ARBA00023015"/>
    </source>
</evidence>
<keyword evidence="2" id="KW-0805">Transcription regulation</keyword>
<name>A0A1I4G6Q7_9HYPH</name>
<dbReference type="InterPro" id="IPR013325">
    <property type="entry name" value="RNA_pol_sigma_r2"/>
</dbReference>
<dbReference type="OrthoDB" id="9803470at2"/>
<dbReference type="InterPro" id="IPR013324">
    <property type="entry name" value="RNA_pol_sigma_r3/r4-like"/>
</dbReference>
<sequence length="209" mass="22856">MGASLQTSDDPHDPVGFLARLPDGYPATLAPADESRLGRMLGRLAAALEADGVARAVSPGLRTELIALVPRLRRYAASLTWDPVEADDLVQSTLLKAWESREHLPEGPPLAVWLFAVLRRTDLSERRRSRAERSPEHDHAAGSGMPPERDAVRAAVDRLTRTQREALLLVTVEGLSREAAAAILDCPVESVRERLDQAHERLARDLGSV</sequence>
<dbReference type="NCBIfam" id="TIGR02937">
    <property type="entry name" value="sigma70-ECF"/>
    <property type="match status" value="1"/>
</dbReference>
<evidence type="ECO:0000256" key="4">
    <source>
        <dbReference type="ARBA" id="ARBA00023163"/>
    </source>
</evidence>
<dbReference type="InterPro" id="IPR014284">
    <property type="entry name" value="RNA_pol_sigma-70_dom"/>
</dbReference>
<dbReference type="AlphaFoldDB" id="A0A1I4G6Q7"/>
<dbReference type="GO" id="GO:0006352">
    <property type="term" value="P:DNA-templated transcription initiation"/>
    <property type="evidence" value="ECO:0007669"/>
    <property type="project" value="InterPro"/>
</dbReference>
<gene>
    <name evidence="8" type="ORF">SAMN04488125_11190</name>
</gene>
<dbReference type="InterPro" id="IPR039425">
    <property type="entry name" value="RNA_pol_sigma-70-like"/>
</dbReference>
<evidence type="ECO:0000256" key="1">
    <source>
        <dbReference type="ARBA" id="ARBA00010641"/>
    </source>
</evidence>
<dbReference type="InterPro" id="IPR053867">
    <property type="entry name" value="PhyR_sigma4"/>
</dbReference>
<evidence type="ECO:0000313" key="9">
    <source>
        <dbReference type="Proteomes" id="UP000198804"/>
    </source>
</evidence>
<evidence type="ECO:0000259" key="7">
    <source>
        <dbReference type="Pfam" id="PF22233"/>
    </source>
</evidence>
<evidence type="ECO:0000313" key="8">
    <source>
        <dbReference type="EMBL" id="SFL24766.1"/>
    </source>
</evidence>
<dbReference type="SUPFAM" id="SSF88946">
    <property type="entry name" value="Sigma2 domain of RNA polymerase sigma factors"/>
    <property type="match status" value="1"/>
</dbReference>
<accession>A0A1I4G6Q7</accession>
<dbReference type="Pfam" id="PF22233">
    <property type="entry name" value="PhyR_sigma-like"/>
    <property type="match status" value="1"/>
</dbReference>
<comment type="similarity">
    <text evidence="1">Belongs to the sigma-70 factor family. ECF subfamily.</text>
</comment>
<dbReference type="EMBL" id="FOSV01000011">
    <property type="protein sequence ID" value="SFL24766.1"/>
    <property type="molecule type" value="Genomic_DNA"/>
</dbReference>
<dbReference type="SUPFAM" id="SSF88659">
    <property type="entry name" value="Sigma3 and sigma4 domains of RNA polymerase sigma factors"/>
    <property type="match status" value="1"/>
</dbReference>
<evidence type="ECO:0000256" key="3">
    <source>
        <dbReference type="ARBA" id="ARBA00023082"/>
    </source>
</evidence>
<keyword evidence="3" id="KW-0731">Sigma factor</keyword>
<dbReference type="InterPro" id="IPR053866">
    <property type="entry name" value="PhyR_sigma2"/>
</dbReference>